<evidence type="ECO:0000313" key="3">
    <source>
        <dbReference type="EMBL" id="MDD1382574.1"/>
    </source>
</evidence>
<dbReference type="RefSeq" id="WP_003671317.1">
    <property type="nucleotide sequence ID" value="NZ_CAKMAK010000003.1"/>
</dbReference>
<sequence>MLLKNKGIRHIFYQEKATTKKKGSHLVALPFKVDGKVVFFE</sequence>
<dbReference type="Proteomes" id="UP000235484">
    <property type="component" value="Unassembled WGS sequence"/>
</dbReference>
<dbReference type="AlphaFoldDB" id="A0A0U5JNZ4"/>
<dbReference type="EMBL" id="LN887470">
    <property type="protein sequence ID" value="CUR39633.1"/>
    <property type="molecule type" value="Genomic_DNA"/>
</dbReference>
<proteinExistence type="predicted"/>
<organism evidence="1">
    <name type="scientific">Limosilactobacillus reuteri</name>
    <name type="common">Lactobacillus reuteri</name>
    <dbReference type="NCBI Taxonomy" id="1598"/>
    <lineage>
        <taxon>Bacteria</taxon>
        <taxon>Bacillati</taxon>
        <taxon>Bacillota</taxon>
        <taxon>Bacilli</taxon>
        <taxon>Lactobacillales</taxon>
        <taxon>Lactobacillaceae</taxon>
        <taxon>Limosilactobacillus</taxon>
    </lineage>
</organism>
<dbReference type="EMBL" id="LN887567">
    <property type="protein sequence ID" value="CUR40784.1"/>
    <property type="molecule type" value="Genomic_DNA"/>
</dbReference>
<evidence type="ECO:0000313" key="4">
    <source>
        <dbReference type="Proteomes" id="UP000235484"/>
    </source>
</evidence>
<evidence type="ECO:0000313" key="2">
    <source>
        <dbReference type="EMBL" id="CUR40784.1"/>
    </source>
</evidence>
<accession>A0A0U5JNZ4</accession>
<reference evidence="4" key="2">
    <citation type="submission" date="2015-10" db="EMBL/GenBank/DDBJ databases">
        <authorList>
            <person name="Crossman L.C."/>
        </authorList>
    </citation>
    <scope>NUCLEOTIDE SEQUENCE [LARGE SCALE GENOMIC DNA]</scope>
    <source>
        <strain evidence="4">20-2</strain>
    </source>
</reference>
<name>A0A0U5JNZ4_LIMRT</name>
<reference evidence="1" key="1">
    <citation type="submission" date="2015-10" db="EMBL/GenBank/DDBJ databases">
        <authorList>
            <person name="Gilbert D.G."/>
        </authorList>
    </citation>
    <scope>NUCLEOTIDE SEQUENCE</scope>
    <source>
        <strain evidence="2">20-2</strain>
        <strain evidence="1">3c6</strain>
    </source>
</reference>
<gene>
    <name evidence="2" type="ORF">LRLP16767_LR202_00843</name>
    <name evidence="1" type="ORF">LRLP16767_LR3C6_01600</name>
    <name evidence="3" type="ORF">PSQ53_06405</name>
</gene>
<reference evidence="3" key="3">
    <citation type="submission" date="2023-02" db="EMBL/GenBank/DDBJ databases">
        <title>Complete genome sequence of Limosilactobacillus reuteri SRCM217616 isolated from Bos taurus feces.</title>
        <authorList>
            <person name="Yang H.-G."/>
            <person name="Kim J.-W."/>
            <person name="Ha G.-S."/>
            <person name="Yang H.-J."/>
            <person name="Jeong D.-Y."/>
        </authorList>
    </citation>
    <scope>NUCLEOTIDE SEQUENCE</scope>
    <source>
        <strain evidence="3">SRCM217616</strain>
    </source>
</reference>
<protein>
    <submittedName>
        <fullName evidence="1">Uncharacterized protein</fullName>
    </submittedName>
</protein>
<evidence type="ECO:0000313" key="1">
    <source>
        <dbReference type="EMBL" id="CUR39633.1"/>
    </source>
</evidence>
<dbReference type="Proteomes" id="UP001217945">
    <property type="component" value="Unassembled WGS sequence"/>
</dbReference>
<dbReference type="EMBL" id="JAQTKT010000001">
    <property type="protein sequence ID" value="MDD1382574.1"/>
    <property type="molecule type" value="Genomic_DNA"/>
</dbReference>